<feature type="region of interest" description="Disordered" evidence="1">
    <location>
        <begin position="44"/>
        <end position="74"/>
    </location>
</feature>
<proteinExistence type="predicted"/>
<feature type="transmembrane region" description="Helical" evidence="2">
    <location>
        <begin position="112"/>
        <end position="131"/>
    </location>
</feature>
<keyword evidence="2" id="KW-0472">Membrane</keyword>
<dbReference type="RefSeq" id="WP_289829218.1">
    <property type="nucleotide sequence ID" value="NZ_JAUEDK010000009.1"/>
</dbReference>
<protein>
    <submittedName>
        <fullName evidence="5">Tim44 domain-containing protein</fullName>
    </submittedName>
</protein>
<sequence length="321" mass="33089">MTTRAKTTILALSLVSLLAAPFADAARLGKGKSYGMRRAAPTQSYQQPYAAPAQPATPAPAPAQAAPQRKGPGVGTAIAAGAAGAVGGYMLGKAMSGNASGNAAGHPAEQGLPWGTIALFGLLIVGGVMFLRRRTAQAMATPPASGYGQQPQPANGSFHYEPQQPAQPSSYGTIPKIGSGLGAGSGIGGGVPGYSPANQGRLPDGTEVPNFLRQAKATFLHLQSLNSPDAVEEVRKYMTPELFAALRDDIASNNELADFPSLDCQVIEAVEEAGRYIASVRFSGTVSESVNAPAEPFAETWHYIKDASTQGKWLVAGIQQG</sequence>
<feature type="signal peptide" evidence="3">
    <location>
        <begin position="1"/>
        <end position="25"/>
    </location>
</feature>
<keyword evidence="6" id="KW-1185">Reference proteome</keyword>
<evidence type="ECO:0000313" key="5">
    <source>
        <dbReference type="EMBL" id="MDN0074641.1"/>
    </source>
</evidence>
<dbReference type="PANTHER" id="PTHR41542">
    <property type="entry name" value="BLL5807 PROTEIN"/>
    <property type="match status" value="1"/>
</dbReference>
<keyword evidence="3" id="KW-0732">Signal</keyword>
<evidence type="ECO:0000256" key="1">
    <source>
        <dbReference type="SAM" id="MobiDB-lite"/>
    </source>
</evidence>
<organism evidence="5 6">
    <name type="scientific">Crenobacter oryzisoli</name>
    <dbReference type="NCBI Taxonomy" id="3056844"/>
    <lineage>
        <taxon>Bacteria</taxon>
        <taxon>Pseudomonadati</taxon>
        <taxon>Pseudomonadota</taxon>
        <taxon>Betaproteobacteria</taxon>
        <taxon>Neisseriales</taxon>
        <taxon>Neisseriaceae</taxon>
        <taxon>Crenobacter</taxon>
    </lineage>
</organism>
<feature type="domain" description="Tim44-like" evidence="4">
    <location>
        <begin position="197"/>
        <end position="320"/>
    </location>
</feature>
<dbReference type="InterPro" id="IPR007379">
    <property type="entry name" value="Tim44-like_dom"/>
</dbReference>
<evidence type="ECO:0000313" key="6">
    <source>
        <dbReference type="Proteomes" id="UP001168540"/>
    </source>
</evidence>
<feature type="compositionally biased region" description="Low complexity" evidence="1">
    <location>
        <begin position="44"/>
        <end position="54"/>
    </location>
</feature>
<accession>A0ABT7XLI2</accession>
<gene>
    <name evidence="5" type="ORF">QU481_07010</name>
</gene>
<evidence type="ECO:0000256" key="2">
    <source>
        <dbReference type="SAM" id="Phobius"/>
    </source>
</evidence>
<evidence type="ECO:0000259" key="4">
    <source>
        <dbReference type="SMART" id="SM00978"/>
    </source>
</evidence>
<keyword evidence="2" id="KW-0812">Transmembrane</keyword>
<feature type="chain" id="PRO_5046234070" evidence="3">
    <location>
        <begin position="26"/>
        <end position="321"/>
    </location>
</feature>
<name>A0ABT7XLI2_9NEIS</name>
<keyword evidence="2" id="KW-1133">Transmembrane helix</keyword>
<feature type="region of interest" description="Disordered" evidence="1">
    <location>
        <begin position="141"/>
        <end position="175"/>
    </location>
</feature>
<dbReference type="SMART" id="SM00978">
    <property type="entry name" value="Tim44"/>
    <property type="match status" value="1"/>
</dbReference>
<dbReference type="Proteomes" id="UP001168540">
    <property type="component" value="Unassembled WGS sequence"/>
</dbReference>
<dbReference type="PANTHER" id="PTHR41542:SF1">
    <property type="entry name" value="BLL5807 PROTEIN"/>
    <property type="match status" value="1"/>
</dbReference>
<dbReference type="EMBL" id="JAUEDK010000009">
    <property type="protein sequence ID" value="MDN0074641.1"/>
    <property type="molecule type" value="Genomic_DNA"/>
</dbReference>
<evidence type="ECO:0000256" key="3">
    <source>
        <dbReference type="SAM" id="SignalP"/>
    </source>
</evidence>
<comment type="caution">
    <text evidence="5">The sequence shown here is derived from an EMBL/GenBank/DDBJ whole genome shotgun (WGS) entry which is preliminary data.</text>
</comment>
<reference evidence="5" key="1">
    <citation type="submission" date="2023-06" db="EMBL/GenBank/DDBJ databases">
        <authorList>
            <person name="Zhang S."/>
        </authorList>
    </citation>
    <scope>NUCLEOTIDE SEQUENCE</scope>
    <source>
        <strain evidence="5">SG2303</strain>
    </source>
</reference>